<dbReference type="RefSeq" id="WP_170293185.1">
    <property type="nucleotide sequence ID" value="NZ_BKZV01000002.1"/>
</dbReference>
<evidence type="ECO:0000256" key="1">
    <source>
        <dbReference type="SAM" id="MobiDB-lite"/>
    </source>
</evidence>
<evidence type="ECO:0000313" key="4">
    <source>
        <dbReference type="Proteomes" id="UP000334820"/>
    </source>
</evidence>
<organism evidence="3 4">
    <name type="scientific">Thermogemmatispora aurantia</name>
    <dbReference type="NCBI Taxonomy" id="2045279"/>
    <lineage>
        <taxon>Bacteria</taxon>
        <taxon>Bacillati</taxon>
        <taxon>Chloroflexota</taxon>
        <taxon>Ktedonobacteria</taxon>
        <taxon>Thermogemmatisporales</taxon>
        <taxon>Thermogemmatisporaceae</taxon>
        <taxon>Thermogemmatispora</taxon>
    </lineage>
</organism>
<keyword evidence="4" id="KW-1185">Reference proteome</keyword>
<dbReference type="AlphaFoldDB" id="A0A5J4K3Y1"/>
<dbReference type="Proteomes" id="UP000334820">
    <property type="component" value="Unassembled WGS sequence"/>
</dbReference>
<evidence type="ECO:0000259" key="2">
    <source>
        <dbReference type="Pfam" id="PF17032"/>
    </source>
</evidence>
<feature type="region of interest" description="Disordered" evidence="1">
    <location>
        <begin position="74"/>
        <end position="120"/>
    </location>
</feature>
<accession>A0A5J4K3Y1</accession>
<feature type="compositionally biased region" description="Pro residues" evidence="1">
    <location>
        <begin position="107"/>
        <end position="120"/>
    </location>
</feature>
<comment type="caution">
    <text evidence="3">The sequence shown here is derived from an EMBL/GenBank/DDBJ whole genome shotgun (WGS) entry which is preliminary data.</text>
</comment>
<evidence type="ECO:0000313" key="3">
    <source>
        <dbReference type="EMBL" id="GER83428.1"/>
    </source>
</evidence>
<gene>
    <name evidence="3" type="ORF">KTAU_20650</name>
</gene>
<dbReference type="InterPro" id="IPR031493">
    <property type="entry name" value="Zinc_ribbon_15"/>
</dbReference>
<dbReference type="PANTHER" id="PTHR28139">
    <property type="entry name" value="UPF0768 PROTEIN YBL029C-A"/>
    <property type="match status" value="1"/>
</dbReference>
<name>A0A5J4K3Y1_9CHLR</name>
<sequence length="120" mass="13278">MYVIVYGYRTKQWLMGRIPAVCQRCQRTTQQQVVRSQRKFTLFWIPLFPIMTRTFLVCTLCGHQVRVDNKQADAWVKSPATPPSPQPGQSALPGTPGVGGPATTPQPGYPSQPDSPPPAI</sequence>
<protein>
    <recommendedName>
        <fullName evidence="2">Zinc-ribbon 15 domain-containing protein</fullName>
    </recommendedName>
</protein>
<proteinExistence type="predicted"/>
<dbReference type="EMBL" id="BKZV01000002">
    <property type="protein sequence ID" value="GER83428.1"/>
    <property type="molecule type" value="Genomic_DNA"/>
</dbReference>
<reference evidence="3 4" key="1">
    <citation type="journal article" date="2019" name="Int. J. Syst. Evol. Microbiol.">
        <title>Thermogemmatispora aurantia sp. nov. and Thermogemmatispora argillosa sp. nov., within the class Ktedonobacteria, and emended description of the genus Thermogemmatispora.</title>
        <authorList>
            <person name="Zheng Y."/>
            <person name="Wang C.M."/>
            <person name="Sakai Y."/>
            <person name="Abe K."/>
            <person name="Yokota A."/>
            <person name="Yabe S."/>
        </authorList>
    </citation>
    <scope>NUCLEOTIDE SEQUENCE [LARGE SCALE GENOMIC DNA]</scope>
    <source>
        <strain evidence="3 4">A1-2</strain>
    </source>
</reference>
<feature type="domain" description="Zinc-ribbon 15" evidence="2">
    <location>
        <begin position="21"/>
        <end position="68"/>
    </location>
</feature>
<dbReference type="PANTHER" id="PTHR28139:SF1">
    <property type="entry name" value="UPF0768 PROTEIN YBL029C-A"/>
    <property type="match status" value="1"/>
</dbReference>
<dbReference type="Pfam" id="PF17032">
    <property type="entry name" value="Zn_ribbon_15"/>
    <property type="match status" value="1"/>
</dbReference>